<dbReference type="Gene3D" id="3.90.320.10">
    <property type="match status" value="1"/>
</dbReference>
<dbReference type="eggNOG" id="ENOG50326Z8">
    <property type="taxonomic scope" value="Bacteria"/>
</dbReference>
<name>C8VXR5_DESAS</name>
<evidence type="ECO:0008006" key="4">
    <source>
        <dbReference type="Google" id="ProtNLM"/>
    </source>
</evidence>
<dbReference type="STRING" id="485916.Dtox_1875"/>
<gene>
    <name evidence="2" type="ordered locus">Dtox_1875</name>
</gene>
<organism evidence="2 3">
    <name type="scientific">Desulfofarcimen acetoxidans (strain ATCC 49208 / DSM 771 / KCTC 5769 / VKM B-1644 / 5575)</name>
    <name type="common">Desulfotomaculum acetoxidans</name>
    <dbReference type="NCBI Taxonomy" id="485916"/>
    <lineage>
        <taxon>Bacteria</taxon>
        <taxon>Bacillati</taxon>
        <taxon>Bacillota</taxon>
        <taxon>Clostridia</taxon>
        <taxon>Eubacteriales</taxon>
        <taxon>Peptococcaceae</taxon>
        <taxon>Desulfofarcimen</taxon>
    </lineage>
</organism>
<evidence type="ECO:0000256" key="1">
    <source>
        <dbReference type="ARBA" id="ARBA00022801"/>
    </source>
</evidence>
<dbReference type="GO" id="GO:0016787">
    <property type="term" value="F:hydrolase activity"/>
    <property type="evidence" value="ECO:0007669"/>
    <property type="project" value="UniProtKB-KW"/>
</dbReference>
<keyword evidence="3" id="KW-1185">Reference proteome</keyword>
<dbReference type="RefSeq" id="WP_015757427.1">
    <property type="nucleotide sequence ID" value="NC_013216.1"/>
</dbReference>
<dbReference type="InterPro" id="IPR011604">
    <property type="entry name" value="PDDEXK-like_dom_sf"/>
</dbReference>
<dbReference type="KEGG" id="dae:Dtox_1875"/>
<dbReference type="EMBL" id="CP001720">
    <property type="protein sequence ID" value="ACV62721.1"/>
    <property type="molecule type" value="Genomic_DNA"/>
</dbReference>
<accession>C8VXR5</accession>
<dbReference type="AlphaFoldDB" id="C8VXR5"/>
<proteinExistence type="predicted"/>
<evidence type="ECO:0000313" key="3">
    <source>
        <dbReference type="Proteomes" id="UP000002217"/>
    </source>
</evidence>
<dbReference type="HOGENOM" id="CLU_067994_0_0_9"/>
<keyword evidence="1" id="KW-0378">Hydrolase</keyword>
<sequence length="300" mass="34366">MTLFNRAGARQLREEVVESHIDNKLADAILEHFNEIHSMELPVDFEIERSLLKDELDSINRKSQFFFTNEMITFSPSSASKCERELLFKAISTTKDNNSFFPYQRRWMRNGTAVHAAVQKDLLYAEKYLDNPKFTVERTVEGKPAWERNIKKSKQFNHNGVSFLIYGMMDGILIHTPTATRLGFEFKTKSTTISAVGSYKLKGPQSSHIEQCVAYSLLFDIDEFLIVYESLAKDGWNKGEAAKPDMRAFHVTVTDNDREALLDKLAAVAQDFYLDQMPEGNFSKCIFCTYKESCDLARAS</sequence>
<dbReference type="Proteomes" id="UP000002217">
    <property type="component" value="Chromosome"/>
</dbReference>
<reference evidence="2 3" key="1">
    <citation type="journal article" date="2009" name="Stand. Genomic Sci.">
        <title>Complete genome sequence of Desulfotomaculum acetoxidans type strain (5575).</title>
        <authorList>
            <person name="Spring S."/>
            <person name="Lapidus A."/>
            <person name="Schroder M."/>
            <person name="Gleim D."/>
            <person name="Sims D."/>
            <person name="Meincke L."/>
            <person name="Glavina Del Rio T."/>
            <person name="Tice H."/>
            <person name="Copeland A."/>
            <person name="Cheng J.F."/>
            <person name="Lucas S."/>
            <person name="Chen F."/>
            <person name="Nolan M."/>
            <person name="Bruce D."/>
            <person name="Goodwin L."/>
            <person name="Pitluck S."/>
            <person name="Ivanova N."/>
            <person name="Mavromatis K."/>
            <person name="Mikhailova N."/>
            <person name="Pati A."/>
            <person name="Chen A."/>
            <person name="Palaniappan K."/>
            <person name="Land M."/>
            <person name="Hauser L."/>
            <person name="Chang Y.J."/>
            <person name="Jeffries C.D."/>
            <person name="Chain P."/>
            <person name="Saunders E."/>
            <person name="Brettin T."/>
            <person name="Detter J.C."/>
            <person name="Goker M."/>
            <person name="Bristow J."/>
            <person name="Eisen J.A."/>
            <person name="Markowitz V."/>
            <person name="Hugenholtz P."/>
            <person name="Kyrpides N.C."/>
            <person name="Klenk H.P."/>
            <person name="Han C."/>
        </authorList>
    </citation>
    <scope>NUCLEOTIDE SEQUENCE [LARGE SCALE GENOMIC DNA]</scope>
    <source>
        <strain evidence="3">ATCC 49208 / DSM 771 / VKM B-1644</strain>
    </source>
</reference>
<dbReference type="OrthoDB" id="2533824at2"/>
<evidence type="ECO:0000313" key="2">
    <source>
        <dbReference type="EMBL" id="ACV62721.1"/>
    </source>
</evidence>
<protein>
    <recommendedName>
        <fullName evidence="4">PD-(D/E)XK endonuclease-like domain-containing protein</fullName>
    </recommendedName>
</protein>